<evidence type="ECO:0000313" key="1">
    <source>
        <dbReference type="EMBL" id="GAH65342.1"/>
    </source>
</evidence>
<gene>
    <name evidence="1" type="ORF">S03H2_46634</name>
</gene>
<evidence type="ECO:0008006" key="2">
    <source>
        <dbReference type="Google" id="ProtNLM"/>
    </source>
</evidence>
<accession>X1H7G2</accession>
<dbReference type="AlphaFoldDB" id="X1H7G2"/>
<comment type="caution">
    <text evidence="1">The sequence shown here is derived from an EMBL/GenBank/DDBJ whole genome shotgun (WGS) entry which is preliminary data.</text>
</comment>
<sequence length="91" mass="10406">MSGNIKSIYDTCLNNNKGLEIKRNPKKIYFGSHSDGYYLKKNKFEGIGIGDLESYKDIHSIRDTVDKIDSSLLKNLCEMIIDNLIVFDNQT</sequence>
<reference evidence="1" key="1">
    <citation type="journal article" date="2014" name="Front. Microbiol.">
        <title>High frequency of phylogenetically diverse reductive dehalogenase-homologous genes in deep subseafloor sedimentary metagenomes.</title>
        <authorList>
            <person name="Kawai M."/>
            <person name="Futagami T."/>
            <person name="Toyoda A."/>
            <person name="Takaki Y."/>
            <person name="Nishi S."/>
            <person name="Hori S."/>
            <person name="Arai W."/>
            <person name="Tsubouchi T."/>
            <person name="Morono Y."/>
            <person name="Uchiyama I."/>
            <person name="Ito T."/>
            <person name="Fujiyama A."/>
            <person name="Inagaki F."/>
            <person name="Takami H."/>
        </authorList>
    </citation>
    <scope>NUCLEOTIDE SEQUENCE</scope>
    <source>
        <strain evidence="1">Expedition CK06-06</strain>
    </source>
</reference>
<name>X1H7G2_9ZZZZ</name>
<organism evidence="1">
    <name type="scientific">marine sediment metagenome</name>
    <dbReference type="NCBI Taxonomy" id="412755"/>
    <lineage>
        <taxon>unclassified sequences</taxon>
        <taxon>metagenomes</taxon>
        <taxon>ecological metagenomes</taxon>
    </lineage>
</organism>
<dbReference type="EMBL" id="BARU01029304">
    <property type="protein sequence ID" value="GAH65342.1"/>
    <property type="molecule type" value="Genomic_DNA"/>
</dbReference>
<proteinExistence type="predicted"/>
<dbReference type="Gene3D" id="3.40.630.10">
    <property type="entry name" value="Zn peptidases"/>
    <property type="match status" value="1"/>
</dbReference>
<protein>
    <recommendedName>
        <fullName evidence="2">Peptidase M28 domain-containing protein</fullName>
    </recommendedName>
</protein>